<keyword evidence="2" id="KW-1185">Reference proteome</keyword>
<name>A0A4U5LWH7_STECR</name>
<dbReference type="EMBL" id="AZBU02000011">
    <property type="protein sequence ID" value="TKR60551.1"/>
    <property type="molecule type" value="Genomic_DNA"/>
</dbReference>
<dbReference type="AlphaFoldDB" id="A0A4U5LWH7"/>
<sequence>MGTATTSLKFGCVESPDGSAYTHRHLRLHAFRRRRGPVGFATASVPQTLAPQTPNWLQLRVFLGSFEYA</sequence>
<accession>A0A4U5LWH7</accession>
<proteinExistence type="predicted"/>
<reference evidence="1 2" key="2">
    <citation type="journal article" date="2019" name="G3 (Bethesda)">
        <title>Hybrid Assembly of the Genome of the Entomopathogenic Nematode Steinernema carpocapsae Identifies the X-Chromosome.</title>
        <authorList>
            <person name="Serra L."/>
            <person name="Macchietto M."/>
            <person name="Macias-Munoz A."/>
            <person name="McGill C.J."/>
            <person name="Rodriguez I.M."/>
            <person name="Rodriguez B."/>
            <person name="Murad R."/>
            <person name="Mortazavi A."/>
        </authorList>
    </citation>
    <scope>NUCLEOTIDE SEQUENCE [LARGE SCALE GENOMIC DNA]</scope>
    <source>
        <strain evidence="1 2">ALL</strain>
    </source>
</reference>
<evidence type="ECO:0000313" key="2">
    <source>
        <dbReference type="Proteomes" id="UP000298663"/>
    </source>
</evidence>
<comment type="caution">
    <text evidence="1">The sequence shown here is derived from an EMBL/GenBank/DDBJ whole genome shotgun (WGS) entry which is preliminary data.</text>
</comment>
<reference evidence="1 2" key="1">
    <citation type="journal article" date="2015" name="Genome Biol.">
        <title>Comparative genomics of Steinernema reveals deeply conserved gene regulatory networks.</title>
        <authorList>
            <person name="Dillman A.R."/>
            <person name="Macchietto M."/>
            <person name="Porter C.F."/>
            <person name="Rogers A."/>
            <person name="Williams B."/>
            <person name="Antoshechkin I."/>
            <person name="Lee M.M."/>
            <person name="Goodwin Z."/>
            <person name="Lu X."/>
            <person name="Lewis E.E."/>
            <person name="Goodrich-Blair H."/>
            <person name="Stock S.P."/>
            <person name="Adams B.J."/>
            <person name="Sternberg P.W."/>
            <person name="Mortazavi A."/>
        </authorList>
    </citation>
    <scope>NUCLEOTIDE SEQUENCE [LARGE SCALE GENOMIC DNA]</scope>
    <source>
        <strain evidence="1 2">ALL</strain>
    </source>
</reference>
<organism evidence="1 2">
    <name type="scientific">Steinernema carpocapsae</name>
    <name type="common">Entomopathogenic nematode</name>
    <dbReference type="NCBI Taxonomy" id="34508"/>
    <lineage>
        <taxon>Eukaryota</taxon>
        <taxon>Metazoa</taxon>
        <taxon>Ecdysozoa</taxon>
        <taxon>Nematoda</taxon>
        <taxon>Chromadorea</taxon>
        <taxon>Rhabditida</taxon>
        <taxon>Tylenchina</taxon>
        <taxon>Panagrolaimomorpha</taxon>
        <taxon>Strongyloidoidea</taxon>
        <taxon>Steinernematidae</taxon>
        <taxon>Steinernema</taxon>
    </lineage>
</organism>
<evidence type="ECO:0000313" key="1">
    <source>
        <dbReference type="EMBL" id="TKR60551.1"/>
    </source>
</evidence>
<dbReference type="Proteomes" id="UP000298663">
    <property type="component" value="Unassembled WGS sequence"/>
</dbReference>
<gene>
    <name evidence="1" type="ORF">L596_027782</name>
</gene>
<protein>
    <submittedName>
        <fullName evidence="1">Uncharacterized protein</fullName>
    </submittedName>
</protein>